<sequence>MEVERLKKLLGFSREDDSKDTILEFILEDVEEMVKNYCNVPTIPEQLNSTILRMAIDMYKNESLGSEDIALGSISSISEGDTSVSYRSSASEFKESLLKDYKSQLNRYRKLRWK</sequence>
<dbReference type="InterPro" id="IPR021146">
    <property type="entry name" value="Phage_gp6-like_head-tail"/>
</dbReference>
<dbReference type="Gene3D" id="1.10.246.150">
    <property type="match status" value="1"/>
</dbReference>
<dbReference type="Pfam" id="PF05135">
    <property type="entry name" value="Phage_connect_1"/>
    <property type="match status" value="1"/>
</dbReference>
<comment type="caution">
    <text evidence="1">The sequence shown here is derived from an EMBL/GenBank/DDBJ whole genome shotgun (WGS) entry which is preliminary data.</text>
</comment>
<proteinExistence type="predicted"/>
<dbReference type="InterPro" id="IPR053746">
    <property type="entry name" value="Viral_HT_Connector_Assembly"/>
</dbReference>
<dbReference type="Proteomes" id="UP000879542">
    <property type="component" value="Unassembled WGS sequence"/>
</dbReference>
<accession>A0A9P4DBM5</accession>
<gene>
    <name evidence="1" type="ORF">KRQ00_003856</name>
</gene>
<dbReference type="CDD" id="cd08055">
    <property type="entry name" value="gp15"/>
    <property type="match status" value="1"/>
</dbReference>
<name>A0A9P4DBM5_CLODI</name>
<reference evidence="1" key="1">
    <citation type="journal article" date="2018" name="Genome Biol.">
        <title>SKESA: strategic k-mer extension for scrupulous assemblies.</title>
        <authorList>
            <person name="Souvorov A."/>
            <person name="Agarwala R."/>
            <person name="Lipman D.J."/>
        </authorList>
    </citation>
    <scope>NUCLEOTIDE SEQUENCE</scope>
    <source>
        <strain evidence="1">Clostridioides</strain>
    </source>
</reference>
<evidence type="ECO:0000313" key="2">
    <source>
        <dbReference type="Proteomes" id="UP000879542"/>
    </source>
</evidence>
<dbReference type="EMBL" id="DAEQIJ010000034">
    <property type="protein sequence ID" value="HBH2622034.1"/>
    <property type="molecule type" value="Genomic_DNA"/>
</dbReference>
<reference evidence="1" key="2">
    <citation type="submission" date="2021-06" db="EMBL/GenBank/DDBJ databases">
        <authorList>
            <consortium name="NCBI Pathogen Detection Project"/>
        </authorList>
    </citation>
    <scope>NUCLEOTIDE SEQUENCE</scope>
    <source>
        <strain evidence="1">Clostridioides</strain>
    </source>
</reference>
<dbReference type="RefSeq" id="WP_021371051.1">
    <property type="nucleotide sequence ID" value="NZ_BINQ01000052.1"/>
</dbReference>
<evidence type="ECO:0000313" key="1">
    <source>
        <dbReference type="EMBL" id="HBH2622034.1"/>
    </source>
</evidence>
<dbReference type="AlphaFoldDB" id="A0A9P4DBM5"/>
<organism evidence="1 2">
    <name type="scientific">Clostridioides difficile</name>
    <name type="common">Peptoclostridium difficile</name>
    <dbReference type="NCBI Taxonomy" id="1496"/>
    <lineage>
        <taxon>Bacteria</taxon>
        <taxon>Bacillati</taxon>
        <taxon>Bacillota</taxon>
        <taxon>Clostridia</taxon>
        <taxon>Peptostreptococcales</taxon>
        <taxon>Peptostreptococcaceae</taxon>
        <taxon>Clostridioides</taxon>
    </lineage>
</organism>
<protein>
    <submittedName>
        <fullName evidence="1">Phage head-tail connector protein</fullName>
    </submittedName>
</protein>